<dbReference type="PRINTS" id="PR00727">
    <property type="entry name" value="LEADERPTASE"/>
</dbReference>
<dbReference type="InParanoid" id="A0A168R2W7"/>
<dbReference type="InterPro" id="IPR036286">
    <property type="entry name" value="LexA/Signal_pep-like_sf"/>
</dbReference>
<dbReference type="FunFam" id="2.10.109.10:FF:000005">
    <property type="entry name" value="Mitochondrial inner membrane protease subunit"/>
    <property type="match status" value="1"/>
</dbReference>
<evidence type="ECO:0000256" key="10">
    <source>
        <dbReference type="PIRSR" id="PIRSR600223-1"/>
    </source>
</evidence>
<dbReference type="GO" id="GO:0042720">
    <property type="term" value="C:mitochondrial inner membrane peptidase complex"/>
    <property type="evidence" value="ECO:0007669"/>
    <property type="project" value="InterPro"/>
</dbReference>
<dbReference type="OrthoDB" id="308440at2759"/>
<accession>A0A168R2W7</accession>
<dbReference type="GO" id="GO:0006465">
    <property type="term" value="P:signal peptide processing"/>
    <property type="evidence" value="ECO:0007669"/>
    <property type="project" value="InterPro"/>
</dbReference>
<evidence type="ECO:0000256" key="2">
    <source>
        <dbReference type="ARBA" id="ARBA00007066"/>
    </source>
</evidence>
<dbReference type="Pfam" id="PF10502">
    <property type="entry name" value="Peptidase_S26"/>
    <property type="match status" value="1"/>
</dbReference>
<evidence type="ECO:0000256" key="4">
    <source>
        <dbReference type="ARBA" id="ARBA00022692"/>
    </source>
</evidence>
<evidence type="ECO:0000313" key="14">
    <source>
        <dbReference type="Proteomes" id="UP000078561"/>
    </source>
</evidence>
<evidence type="ECO:0000256" key="6">
    <source>
        <dbReference type="ARBA" id="ARBA00022801"/>
    </source>
</evidence>
<dbReference type="GO" id="GO:0004252">
    <property type="term" value="F:serine-type endopeptidase activity"/>
    <property type="evidence" value="ECO:0007669"/>
    <property type="project" value="InterPro"/>
</dbReference>
<dbReference type="SUPFAM" id="SSF51306">
    <property type="entry name" value="LexA/Signal peptidase"/>
    <property type="match status" value="1"/>
</dbReference>
<comment type="subcellular location">
    <subcellularLocation>
        <location evidence="1">Mitochondrion inner membrane</location>
        <topology evidence="1">Single-pass membrane protein</topology>
    </subcellularLocation>
</comment>
<dbReference type="STRING" id="4829.A0A168R2W7"/>
<dbReference type="FunCoup" id="A0A168R2W7">
    <property type="interactions" value="484"/>
</dbReference>
<keyword evidence="5 11" id="KW-0999">Mitochondrion inner membrane</keyword>
<evidence type="ECO:0000256" key="7">
    <source>
        <dbReference type="ARBA" id="ARBA00022989"/>
    </source>
</evidence>
<protein>
    <recommendedName>
        <fullName evidence="11">Mitochondrial inner membrane protease subunit</fullName>
        <ecNumber evidence="11">3.4.21.-</ecNumber>
    </recommendedName>
</protein>
<dbReference type="EC" id="3.4.21.-" evidence="11"/>
<evidence type="ECO:0000313" key="13">
    <source>
        <dbReference type="EMBL" id="SAM06007.1"/>
    </source>
</evidence>
<keyword evidence="6 11" id="KW-0378">Hydrolase</keyword>
<evidence type="ECO:0000259" key="12">
    <source>
        <dbReference type="Pfam" id="PF10502"/>
    </source>
</evidence>
<dbReference type="AlphaFoldDB" id="A0A168R2W7"/>
<name>A0A168R2W7_ABSGL</name>
<evidence type="ECO:0000256" key="11">
    <source>
        <dbReference type="RuleBase" id="RU362041"/>
    </source>
</evidence>
<feature type="domain" description="Peptidase S26" evidence="12">
    <location>
        <begin position="23"/>
        <end position="101"/>
    </location>
</feature>
<keyword evidence="7" id="KW-1133">Transmembrane helix</keyword>
<dbReference type="NCBIfam" id="TIGR02227">
    <property type="entry name" value="sigpep_I_bact"/>
    <property type="match status" value="1"/>
</dbReference>
<evidence type="ECO:0000256" key="9">
    <source>
        <dbReference type="ARBA" id="ARBA00023136"/>
    </source>
</evidence>
<keyword evidence="4" id="KW-0812">Transmembrane</keyword>
<evidence type="ECO:0000256" key="3">
    <source>
        <dbReference type="ARBA" id="ARBA00022670"/>
    </source>
</evidence>
<sequence length="181" mass="20404">MYSRLRSNPYASSALKALAWFPVVVFFVDHGFSYATVEGRSMQPTFNPDTNLLRRDVVLLNKWATTNHEFHRGEVVTMTSPTNPKSVITKRIIALQGDTVKPLRSDKKVRVPKGHCWVEGDEAFHSIDSNSFGTAPVGLIHAKVTRILWPPSRFGPVEKRPLSNRVQTGFIKPGIEEDFWG</sequence>
<proteinExistence type="inferred from homology"/>
<dbReference type="PANTHER" id="PTHR46041">
    <property type="entry name" value="MITOCHONDRIAL INNER MEMBRANE PROTEASE SUBUNIT 2"/>
    <property type="match status" value="1"/>
</dbReference>
<dbReference type="PANTHER" id="PTHR46041:SF2">
    <property type="entry name" value="MITOCHONDRIAL INNER MEMBRANE PROTEASE SUBUNIT 2"/>
    <property type="match status" value="1"/>
</dbReference>
<dbReference type="Proteomes" id="UP000078561">
    <property type="component" value="Unassembled WGS sequence"/>
</dbReference>
<dbReference type="InterPro" id="IPR037730">
    <property type="entry name" value="IMP2"/>
</dbReference>
<feature type="active site" evidence="10">
    <location>
        <position position="41"/>
    </location>
</feature>
<dbReference type="EMBL" id="LT554489">
    <property type="protein sequence ID" value="SAM06007.1"/>
    <property type="molecule type" value="Genomic_DNA"/>
</dbReference>
<gene>
    <name evidence="13" type="primary">ABSGL_11883.1 scaffold 12357</name>
</gene>
<dbReference type="Gene3D" id="2.10.109.10">
    <property type="entry name" value="Umud Fragment, subunit A"/>
    <property type="match status" value="1"/>
</dbReference>
<comment type="similarity">
    <text evidence="2">Belongs to the peptidase S26 family. IMP2 subfamily.</text>
</comment>
<feature type="active site" evidence="10">
    <location>
        <position position="90"/>
    </location>
</feature>
<evidence type="ECO:0000256" key="1">
    <source>
        <dbReference type="ARBA" id="ARBA00004434"/>
    </source>
</evidence>
<dbReference type="GO" id="GO:0006627">
    <property type="term" value="P:protein processing involved in protein targeting to mitochondrion"/>
    <property type="evidence" value="ECO:0007669"/>
    <property type="project" value="InterPro"/>
</dbReference>
<keyword evidence="8 11" id="KW-0496">Mitochondrion</keyword>
<keyword evidence="14" id="KW-1185">Reference proteome</keyword>
<organism evidence="13">
    <name type="scientific">Absidia glauca</name>
    <name type="common">Pin mould</name>
    <dbReference type="NCBI Taxonomy" id="4829"/>
    <lineage>
        <taxon>Eukaryota</taxon>
        <taxon>Fungi</taxon>
        <taxon>Fungi incertae sedis</taxon>
        <taxon>Mucoromycota</taxon>
        <taxon>Mucoromycotina</taxon>
        <taxon>Mucoromycetes</taxon>
        <taxon>Mucorales</taxon>
        <taxon>Cunninghamellaceae</taxon>
        <taxon>Absidia</taxon>
    </lineage>
</organism>
<dbReference type="InterPro" id="IPR019533">
    <property type="entry name" value="Peptidase_S26"/>
</dbReference>
<evidence type="ECO:0000256" key="5">
    <source>
        <dbReference type="ARBA" id="ARBA00022792"/>
    </source>
</evidence>
<dbReference type="InterPro" id="IPR000223">
    <property type="entry name" value="Pept_S26A_signal_pept_1"/>
</dbReference>
<reference evidence="13" key="1">
    <citation type="submission" date="2016-04" db="EMBL/GenBank/DDBJ databases">
        <authorList>
            <person name="Evans L.H."/>
            <person name="Alamgir A."/>
            <person name="Owens N."/>
            <person name="Weber N.D."/>
            <person name="Virtaneva K."/>
            <person name="Barbian K."/>
            <person name="Babar A."/>
            <person name="Rosenke K."/>
        </authorList>
    </citation>
    <scope>NUCLEOTIDE SEQUENCE [LARGE SCALE GENOMIC DNA]</scope>
    <source>
        <strain evidence="13">CBS 101.48</strain>
    </source>
</reference>
<dbReference type="CDD" id="cd06530">
    <property type="entry name" value="S26_SPase_I"/>
    <property type="match status" value="1"/>
</dbReference>
<evidence type="ECO:0000256" key="8">
    <source>
        <dbReference type="ARBA" id="ARBA00023128"/>
    </source>
</evidence>
<dbReference type="OMA" id="FANARQE"/>
<keyword evidence="9" id="KW-0472">Membrane</keyword>
<keyword evidence="3 11" id="KW-0645">Protease</keyword>